<protein>
    <submittedName>
        <fullName evidence="1">Uncharacterized protein</fullName>
    </submittedName>
</protein>
<dbReference type="AlphaFoldDB" id="A0A1C4WSK6"/>
<evidence type="ECO:0000313" key="2">
    <source>
        <dbReference type="Proteomes" id="UP000198224"/>
    </source>
</evidence>
<accession>A0A1C4WSK6</accession>
<sequence>MRWDECVPELLEHLGEMGLVALVKIDGERERKPWTVVISGQRLDGASIRVDGHSLDYCLKHAVAALHDRFPDELGLS</sequence>
<dbReference type="EMBL" id="LT607409">
    <property type="protein sequence ID" value="SCE99139.1"/>
    <property type="molecule type" value="Genomic_DNA"/>
</dbReference>
<reference evidence="2" key="1">
    <citation type="submission" date="2016-06" db="EMBL/GenBank/DDBJ databases">
        <authorList>
            <person name="Varghese N."/>
            <person name="Submissions Spin"/>
        </authorList>
    </citation>
    <scope>NUCLEOTIDE SEQUENCE [LARGE SCALE GENOMIC DNA]</scope>
    <source>
        <strain evidence="2">DSM 45160</strain>
    </source>
</reference>
<name>A0A1C4WSK6_9ACTN</name>
<keyword evidence="2" id="KW-1185">Reference proteome</keyword>
<evidence type="ECO:0000313" key="1">
    <source>
        <dbReference type="EMBL" id="SCE99139.1"/>
    </source>
</evidence>
<proteinExistence type="predicted"/>
<dbReference type="Proteomes" id="UP000198224">
    <property type="component" value="Chromosome I"/>
</dbReference>
<gene>
    <name evidence="1" type="ORF">GA0070612_2785</name>
</gene>
<organism evidence="1 2">
    <name type="scientific">Micromonospora chokoriensis</name>
    <dbReference type="NCBI Taxonomy" id="356851"/>
    <lineage>
        <taxon>Bacteria</taxon>
        <taxon>Bacillati</taxon>
        <taxon>Actinomycetota</taxon>
        <taxon>Actinomycetes</taxon>
        <taxon>Micromonosporales</taxon>
        <taxon>Micromonosporaceae</taxon>
        <taxon>Micromonospora</taxon>
    </lineage>
</organism>